<protein>
    <recommendedName>
        <fullName evidence="4">Potassium channel tetramerisation-type BTB domain-containing protein</fullName>
    </recommendedName>
</protein>
<feature type="region of interest" description="Disordered" evidence="1">
    <location>
        <begin position="228"/>
        <end position="251"/>
    </location>
</feature>
<reference evidence="3" key="1">
    <citation type="submission" date="2023-07" db="EMBL/GenBank/DDBJ databases">
        <title>A draft genome of Kazachstania heterogenica Y-27499.</title>
        <authorList>
            <person name="Donic C."/>
            <person name="Kralova J.S."/>
            <person name="Fidel L."/>
            <person name="Ben-Dor S."/>
            <person name="Jung S."/>
        </authorList>
    </citation>
    <scope>NUCLEOTIDE SEQUENCE [LARGE SCALE GENOMIC DNA]</scope>
    <source>
        <strain evidence="3">Y27499</strain>
    </source>
</reference>
<dbReference type="PANTHER" id="PTHR31758">
    <property type="entry name" value="BTB/POZ DOMAIN-CONTAINING PROTEIN YLR108C"/>
    <property type="match status" value="1"/>
</dbReference>
<sequence length="437" mass="51068">MLKVHVGKEDFNVSKSLFQKYNPDLFKTNDDNITLDCDLEIFKLIHDFIQDKDISYKINSYSIWYDLKQLLIQYQLDSLFKQLVESLPYYMVQIGYKDFKINKDLLHIDNGLQFNWIENSFVPNLSSIVFEQLYELLIQSRFSSEIGNGFENIIDVANREFLIEYCEYFKFFKLKHQLIKHKIISNPYDDNLPEIHIKLSSLHKDGITLKHGYNQVTNECTVDHNKKKATSCGNSNLSSEDEVDDLQPQKKKQKTNCKVKKSWDIIKYSRPYQIDTTPNELVFQLDGNESSLVFNKSSKSIHIDMIGETLKNFENKFKKVFQNEQIDLNKFKCKYKKQVGSRELDHLVLPACISICDLTVNSVPCRNVAQFITEYTQIERIVDFSNMDELTFSHGFVLNLNKSMWKCGIKDGKIMMIAIKADALTNVKEFNKATQFI</sequence>
<accession>A0AAN7WL66</accession>
<name>A0AAN7WL66_9SACH</name>
<evidence type="ECO:0000256" key="1">
    <source>
        <dbReference type="SAM" id="MobiDB-lite"/>
    </source>
</evidence>
<evidence type="ECO:0000313" key="2">
    <source>
        <dbReference type="EMBL" id="KAK5773697.1"/>
    </source>
</evidence>
<comment type="caution">
    <text evidence="2">The sequence shown here is derived from an EMBL/GenBank/DDBJ whole genome shotgun (WGS) entry which is preliminary data.</text>
</comment>
<dbReference type="Proteomes" id="UP001306508">
    <property type="component" value="Unassembled WGS sequence"/>
</dbReference>
<organism evidence="2 3">
    <name type="scientific">Arxiozyma heterogenica</name>
    <dbReference type="NCBI Taxonomy" id="278026"/>
    <lineage>
        <taxon>Eukaryota</taxon>
        <taxon>Fungi</taxon>
        <taxon>Dikarya</taxon>
        <taxon>Ascomycota</taxon>
        <taxon>Saccharomycotina</taxon>
        <taxon>Saccharomycetes</taxon>
        <taxon>Saccharomycetales</taxon>
        <taxon>Saccharomycetaceae</taxon>
        <taxon>Arxiozyma</taxon>
    </lineage>
</organism>
<evidence type="ECO:0000313" key="3">
    <source>
        <dbReference type="Proteomes" id="UP001306508"/>
    </source>
</evidence>
<proteinExistence type="predicted"/>
<dbReference type="EMBL" id="JAWIZZ010000071">
    <property type="protein sequence ID" value="KAK5773697.1"/>
    <property type="molecule type" value="Genomic_DNA"/>
</dbReference>
<evidence type="ECO:0008006" key="4">
    <source>
        <dbReference type="Google" id="ProtNLM"/>
    </source>
</evidence>
<dbReference type="PANTHER" id="PTHR31758:SF2">
    <property type="entry name" value="BTB_POZ DOMAIN-CONTAINING PROTEIN YLR108C"/>
    <property type="match status" value="1"/>
</dbReference>
<dbReference type="AlphaFoldDB" id="A0AAN7WL66"/>
<keyword evidence="3" id="KW-1185">Reference proteome</keyword>
<gene>
    <name evidence="2" type="ORF">RI543_005006</name>
</gene>